<dbReference type="OrthoDB" id="10680575at2759"/>
<dbReference type="AlphaFoldDB" id="A0A3P7MDB4"/>
<evidence type="ECO:0000313" key="3">
    <source>
        <dbReference type="Proteomes" id="UP000281553"/>
    </source>
</evidence>
<organism evidence="2 3">
    <name type="scientific">Dibothriocephalus latus</name>
    <name type="common">Fish tapeworm</name>
    <name type="synonym">Diphyllobothrium latum</name>
    <dbReference type="NCBI Taxonomy" id="60516"/>
    <lineage>
        <taxon>Eukaryota</taxon>
        <taxon>Metazoa</taxon>
        <taxon>Spiralia</taxon>
        <taxon>Lophotrochozoa</taxon>
        <taxon>Platyhelminthes</taxon>
        <taxon>Cestoda</taxon>
        <taxon>Eucestoda</taxon>
        <taxon>Diphyllobothriidea</taxon>
        <taxon>Diphyllobothriidae</taxon>
        <taxon>Dibothriocephalus</taxon>
    </lineage>
</organism>
<gene>
    <name evidence="2" type="ORF">DILT_LOCUS13853</name>
</gene>
<feature type="compositionally biased region" description="Basic and acidic residues" evidence="1">
    <location>
        <begin position="25"/>
        <end position="37"/>
    </location>
</feature>
<sequence>MYMNTAGDQAAAKQGIFVVAGAESAEKNGGKEGKVGDTTRQQQQQEEAEETRAQITFSTGAGSLSTMTSSSSDAAHCGPRTQPTPMMVSTMAGHYPTLIRWKSEGDGHFQVMEEDKSEETTIVVFAGKGGCYGRLKRTRKQEPATIHVALRKD</sequence>
<evidence type="ECO:0000313" key="2">
    <source>
        <dbReference type="EMBL" id="VDN21527.1"/>
    </source>
</evidence>
<protein>
    <submittedName>
        <fullName evidence="2">Uncharacterized protein</fullName>
    </submittedName>
</protein>
<proteinExistence type="predicted"/>
<evidence type="ECO:0000256" key="1">
    <source>
        <dbReference type="SAM" id="MobiDB-lite"/>
    </source>
</evidence>
<accession>A0A3P7MDB4</accession>
<dbReference type="Proteomes" id="UP000281553">
    <property type="component" value="Unassembled WGS sequence"/>
</dbReference>
<dbReference type="EMBL" id="UYRU01071856">
    <property type="protein sequence ID" value="VDN21527.1"/>
    <property type="molecule type" value="Genomic_DNA"/>
</dbReference>
<keyword evidence="3" id="KW-1185">Reference proteome</keyword>
<feature type="region of interest" description="Disordered" evidence="1">
    <location>
        <begin position="25"/>
        <end position="86"/>
    </location>
</feature>
<reference evidence="2 3" key="1">
    <citation type="submission" date="2018-11" db="EMBL/GenBank/DDBJ databases">
        <authorList>
            <consortium name="Pathogen Informatics"/>
        </authorList>
    </citation>
    <scope>NUCLEOTIDE SEQUENCE [LARGE SCALE GENOMIC DNA]</scope>
</reference>
<feature type="compositionally biased region" description="Low complexity" evidence="1">
    <location>
        <begin position="58"/>
        <end position="75"/>
    </location>
</feature>
<name>A0A3P7MDB4_DIBLA</name>